<feature type="domain" description="Microcystin LR degradation protein MlrC N-terminal" evidence="3">
    <location>
        <begin position="3"/>
        <end position="294"/>
    </location>
</feature>
<evidence type="ECO:0000256" key="1">
    <source>
        <dbReference type="PIRNR" id="PIRNR012702"/>
    </source>
</evidence>
<accession>A0A154WGM2</accession>
<dbReference type="GO" id="GO:0008237">
    <property type="term" value="F:metallopeptidase activity"/>
    <property type="evidence" value="ECO:0007669"/>
    <property type="project" value="UniProtKB-KW"/>
</dbReference>
<evidence type="ECO:0000259" key="3">
    <source>
        <dbReference type="Pfam" id="PF07364"/>
    </source>
</evidence>
<dbReference type="EMBL" id="LPXN01000011">
    <property type="protein sequence ID" value="KZD12636.1"/>
    <property type="molecule type" value="Genomic_DNA"/>
</dbReference>
<dbReference type="RefSeq" id="WP_067551716.1">
    <property type="nucleotide sequence ID" value="NZ_LPXN01000011.1"/>
</dbReference>
<dbReference type="STRING" id="580166.AUP43_15820"/>
<dbReference type="InterPro" id="IPR009197">
    <property type="entry name" value="MlrC"/>
</dbReference>
<comment type="caution">
    <text evidence="4">The sequence shown here is derived from an EMBL/GenBank/DDBJ whole genome shotgun (WGS) entry which is preliminary data.</text>
</comment>
<dbReference type="Pfam" id="PF07364">
    <property type="entry name" value="DUF1485"/>
    <property type="match status" value="1"/>
</dbReference>
<comment type="function">
    <text evidence="1">Involved in peptidolytic degradation of cyclic heptapeptide hepatotoxin microcystin (MC).</text>
</comment>
<keyword evidence="1" id="KW-0378">Hydrolase</keyword>
<dbReference type="Proteomes" id="UP000076400">
    <property type="component" value="Unassembled WGS sequence"/>
</dbReference>
<keyword evidence="1" id="KW-0645">Protease</keyword>
<comment type="cofactor">
    <cofactor evidence="1">
        <name>Zn(2+)</name>
        <dbReference type="ChEBI" id="CHEBI:29105"/>
    </cofactor>
    <text evidence="1">Binds 1 zinc ion per subunit.</text>
</comment>
<protein>
    <recommendedName>
        <fullName evidence="1">Microcystinase C</fullName>
        <shortName evidence="1">MlrC</shortName>
    </recommendedName>
</protein>
<keyword evidence="1" id="KW-0479">Metal-binding</keyword>
<dbReference type="AlphaFoldDB" id="A0A154WGM2"/>
<dbReference type="InterPro" id="IPR010799">
    <property type="entry name" value="MlrC_C"/>
</dbReference>
<name>A0A154WGM2_9PROT</name>
<dbReference type="PIRSF" id="PIRSF012702">
    <property type="entry name" value="UCP012702"/>
    <property type="match status" value="1"/>
</dbReference>
<dbReference type="GO" id="GO:0006508">
    <property type="term" value="P:proteolysis"/>
    <property type="evidence" value="ECO:0007669"/>
    <property type="project" value="UniProtKB-KW"/>
</dbReference>
<comment type="similarity">
    <text evidence="1">Belongs to the peptidase M81 family.</text>
</comment>
<dbReference type="GO" id="GO:0046872">
    <property type="term" value="F:metal ion binding"/>
    <property type="evidence" value="ECO:0007669"/>
    <property type="project" value="UniProtKB-KW"/>
</dbReference>
<dbReference type="Pfam" id="PF07171">
    <property type="entry name" value="MlrC_C"/>
    <property type="match status" value="1"/>
</dbReference>
<feature type="domain" description="Microcystin LR degradation protein MlrC C-terminal" evidence="2">
    <location>
        <begin position="306"/>
        <end position="483"/>
    </location>
</feature>
<keyword evidence="1" id="KW-0482">Metalloprotease</keyword>
<dbReference type="OrthoDB" id="9782658at2"/>
<organism evidence="4 5">
    <name type="scientific">Oceanibaculum pacificum</name>
    <dbReference type="NCBI Taxonomy" id="580166"/>
    <lineage>
        <taxon>Bacteria</taxon>
        <taxon>Pseudomonadati</taxon>
        <taxon>Pseudomonadota</taxon>
        <taxon>Alphaproteobacteria</taxon>
        <taxon>Rhodospirillales</taxon>
        <taxon>Oceanibaculaceae</taxon>
        <taxon>Oceanibaculum</taxon>
    </lineage>
</organism>
<keyword evidence="5" id="KW-1185">Reference proteome</keyword>
<evidence type="ECO:0000313" key="5">
    <source>
        <dbReference type="Proteomes" id="UP000076400"/>
    </source>
</evidence>
<sequence>MARIAIGGFQHETNTFAPSKAEFEDFARGGSWPALVSGGDLFDAVKGINLSIAGFIEEARERGHELVPTAWAAASPSAHVTEEAYERIAGMILDGIRAKGPFEAVYLCLHGAMVTEHLEDGEGELLRRVREIVGPKVPVMASLDLHSNTTPEMVKYADALVAYRTYPHVDMADTGRRTAIHLDNVLRGSGAVNKAYRQIPFLIPLSFQCTMMDPAKSLYEMTEELEKGDVARVSFTPGFPAADIHHCGPAIMVYATDQVKADRAAKALEEEILRNEANFAGKLYEPDEGVKYAMKIARAANKPVVIADTQDNPGAGGDSDTTGMLRALVENDAPNAALGIMVDEESARIAHQAGEGAEITLALGGKSRIPGDKPFHATFTVAKLNTGVFTGTGPFYKGARMNLGPMACLKIRDIEIVVACRKAQMADQEMYRHVGIEPTRKGILVNKSSVHFRADFQPIAQEVLVCTAPGPMVADPAKLPWTRLRKGIKLSPLGPVFEG</sequence>
<evidence type="ECO:0000313" key="4">
    <source>
        <dbReference type="EMBL" id="KZD12636.1"/>
    </source>
</evidence>
<dbReference type="InterPro" id="IPR015995">
    <property type="entry name" value="MlrC_N"/>
</dbReference>
<reference evidence="4 5" key="1">
    <citation type="submission" date="2015-12" db="EMBL/GenBank/DDBJ databases">
        <title>Genome sequence of Oceanibaculum pacificum MCCC 1A02656.</title>
        <authorList>
            <person name="Lu L."/>
            <person name="Lai Q."/>
            <person name="Shao Z."/>
            <person name="Qian P."/>
        </authorList>
    </citation>
    <scope>NUCLEOTIDE SEQUENCE [LARGE SCALE GENOMIC DNA]</scope>
    <source>
        <strain evidence="4 5">MCCC 1A02656</strain>
    </source>
</reference>
<gene>
    <name evidence="4" type="ORF">AUP43_15820</name>
</gene>
<proteinExistence type="inferred from homology"/>
<evidence type="ECO:0000259" key="2">
    <source>
        <dbReference type="Pfam" id="PF07171"/>
    </source>
</evidence>